<organism evidence="1 2">
    <name type="scientific">Elysia crispata</name>
    <name type="common">lettuce slug</name>
    <dbReference type="NCBI Taxonomy" id="231223"/>
    <lineage>
        <taxon>Eukaryota</taxon>
        <taxon>Metazoa</taxon>
        <taxon>Spiralia</taxon>
        <taxon>Lophotrochozoa</taxon>
        <taxon>Mollusca</taxon>
        <taxon>Gastropoda</taxon>
        <taxon>Heterobranchia</taxon>
        <taxon>Euthyneura</taxon>
        <taxon>Panpulmonata</taxon>
        <taxon>Sacoglossa</taxon>
        <taxon>Placobranchoidea</taxon>
        <taxon>Plakobranchidae</taxon>
        <taxon>Elysia</taxon>
    </lineage>
</organism>
<sequence length="88" mass="9315">MPEPNFISFSTLQTLLASSDALFPISPHPLGFVYVPTTTPLHPFSCGRGAPIKGGYYCIDLGGWGSQGFTPKPICKGDEPVPSLFGSV</sequence>
<evidence type="ECO:0000313" key="1">
    <source>
        <dbReference type="EMBL" id="KAK3701137.1"/>
    </source>
</evidence>
<dbReference type="AlphaFoldDB" id="A0AAE0XPM8"/>
<accession>A0AAE0XPM8</accession>
<keyword evidence="2" id="KW-1185">Reference proteome</keyword>
<dbReference type="EMBL" id="JAWDGP010007897">
    <property type="protein sequence ID" value="KAK3701137.1"/>
    <property type="molecule type" value="Genomic_DNA"/>
</dbReference>
<evidence type="ECO:0000313" key="2">
    <source>
        <dbReference type="Proteomes" id="UP001283361"/>
    </source>
</evidence>
<name>A0AAE0XPM8_9GAST</name>
<proteinExistence type="predicted"/>
<comment type="caution">
    <text evidence="1">The sequence shown here is derived from an EMBL/GenBank/DDBJ whole genome shotgun (WGS) entry which is preliminary data.</text>
</comment>
<protein>
    <submittedName>
        <fullName evidence="1">Uncharacterized protein</fullName>
    </submittedName>
</protein>
<reference evidence="1" key="1">
    <citation type="journal article" date="2023" name="G3 (Bethesda)">
        <title>A reference genome for the long-term kleptoplast-retaining sea slug Elysia crispata morphotype clarki.</title>
        <authorList>
            <person name="Eastman K.E."/>
            <person name="Pendleton A.L."/>
            <person name="Shaikh M.A."/>
            <person name="Suttiyut T."/>
            <person name="Ogas R."/>
            <person name="Tomko P."/>
            <person name="Gavelis G."/>
            <person name="Widhalm J.R."/>
            <person name="Wisecaver J.H."/>
        </authorList>
    </citation>
    <scope>NUCLEOTIDE SEQUENCE</scope>
    <source>
        <strain evidence="1">ECLA1</strain>
    </source>
</reference>
<gene>
    <name evidence="1" type="ORF">RRG08_029610</name>
</gene>
<dbReference type="Proteomes" id="UP001283361">
    <property type="component" value="Unassembled WGS sequence"/>
</dbReference>